<dbReference type="CDD" id="cd02440">
    <property type="entry name" value="AdoMet_MTases"/>
    <property type="match status" value="1"/>
</dbReference>
<sequence>MQISKFDKLAQAWDSHPTRVKGAMAFVSKIKEYLAKDLQSKILLDYGCGTGLVSFGFAQDVKSILGLDNSSNMVDIYNDKSTKIGLSNITAKLHDINTQALDINQFDIVATNMTMHHIKDTNNFISTLYNSLKEDGFLCIADLKIEDGTFHSDNTEVEHFGFDINKIKRYFKNANLKNIKVGLLEKIVKPNNSYEVFYAIGQKI</sequence>
<feature type="domain" description="Methyltransferase" evidence="2">
    <location>
        <begin position="42"/>
        <end position="155"/>
    </location>
</feature>
<gene>
    <name evidence="3" type="ORF">MNB_ARC-1_382</name>
</gene>
<name>A0A3B1E523_9ZZZZ</name>
<accession>A0A3B1E523</accession>
<evidence type="ECO:0000313" key="3">
    <source>
        <dbReference type="EMBL" id="VAY87451.1"/>
    </source>
</evidence>
<protein>
    <submittedName>
        <fullName evidence="3">S-adenosylmethionine-dependent methyltransferase</fullName>
    </submittedName>
</protein>
<dbReference type="PANTHER" id="PTHR43861">
    <property type="entry name" value="TRANS-ACONITATE 2-METHYLTRANSFERASE-RELATED"/>
    <property type="match status" value="1"/>
</dbReference>
<dbReference type="InterPro" id="IPR029063">
    <property type="entry name" value="SAM-dependent_MTases_sf"/>
</dbReference>
<dbReference type="Pfam" id="PF13847">
    <property type="entry name" value="Methyltransf_31"/>
    <property type="match status" value="1"/>
</dbReference>
<dbReference type="PANTHER" id="PTHR43861:SF3">
    <property type="entry name" value="PUTATIVE (AFU_ORTHOLOGUE AFUA_2G14390)-RELATED"/>
    <property type="match status" value="1"/>
</dbReference>
<dbReference type="GO" id="GO:0032259">
    <property type="term" value="P:methylation"/>
    <property type="evidence" value="ECO:0007669"/>
    <property type="project" value="UniProtKB-KW"/>
</dbReference>
<evidence type="ECO:0000259" key="2">
    <source>
        <dbReference type="Pfam" id="PF13847"/>
    </source>
</evidence>
<keyword evidence="1 3" id="KW-0808">Transferase</keyword>
<dbReference type="AlphaFoldDB" id="A0A3B1E523"/>
<dbReference type="Gene3D" id="3.40.50.150">
    <property type="entry name" value="Vaccinia Virus protein VP39"/>
    <property type="match status" value="1"/>
</dbReference>
<dbReference type="SUPFAM" id="SSF53335">
    <property type="entry name" value="S-adenosyl-L-methionine-dependent methyltransferases"/>
    <property type="match status" value="1"/>
</dbReference>
<keyword evidence="3" id="KW-0489">Methyltransferase</keyword>
<proteinExistence type="predicted"/>
<organism evidence="3">
    <name type="scientific">hydrothermal vent metagenome</name>
    <dbReference type="NCBI Taxonomy" id="652676"/>
    <lineage>
        <taxon>unclassified sequences</taxon>
        <taxon>metagenomes</taxon>
        <taxon>ecological metagenomes</taxon>
    </lineage>
</organism>
<evidence type="ECO:0000256" key="1">
    <source>
        <dbReference type="ARBA" id="ARBA00022679"/>
    </source>
</evidence>
<dbReference type="InterPro" id="IPR025714">
    <property type="entry name" value="Methyltranfer_dom"/>
</dbReference>
<reference evidence="3" key="1">
    <citation type="submission" date="2018-10" db="EMBL/GenBank/DDBJ databases">
        <authorList>
            <person name="Aoki K."/>
        </authorList>
    </citation>
    <scope>NUCLEOTIDE SEQUENCE</scope>
</reference>
<dbReference type="EMBL" id="UOYO01000026">
    <property type="protein sequence ID" value="VAY87451.1"/>
    <property type="molecule type" value="Genomic_DNA"/>
</dbReference>
<dbReference type="GO" id="GO:0008168">
    <property type="term" value="F:methyltransferase activity"/>
    <property type="evidence" value="ECO:0007669"/>
    <property type="project" value="UniProtKB-KW"/>
</dbReference>